<protein>
    <submittedName>
        <fullName evidence="3">Uncharacterized protein</fullName>
    </submittedName>
</protein>
<evidence type="ECO:0000313" key="3">
    <source>
        <dbReference type="WBParaSite" id="TMUE_2000006066.1"/>
    </source>
</evidence>
<reference evidence="3" key="1">
    <citation type="submission" date="2019-12" db="UniProtKB">
        <authorList>
            <consortium name="WormBaseParasite"/>
        </authorList>
    </citation>
    <scope>IDENTIFICATION</scope>
</reference>
<dbReference type="AlphaFoldDB" id="A0A5S6QFB3"/>
<sequence length="138" mass="15500">MEIDAEGFSDMAENELRDHLEDNPEVLSNEQLEELTRSSTNNDDDDDDEQAQILMDKILEYDPNMERALTAIRGITAALAPLHELFDEAKKRQRQLPITVFLKNTSSTVEQPITSSEVGIPSSSTSRLSIKIKARPLT</sequence>
<feature type="region of interest" description="Disordered" evidence="1">
    <location>
        <begin position="1"/>
        <end position="49"/>
    </location>
</feature>
<proteinExistence type="predicted"/>
<name>A0A5S6QFB3_TRIMR</name>
<organism evidence="2 3">
    <name type="scientific">Trichuris muris</name>
    <name type="common">Mouse whipworm</name>
    <dbReference type="NCBI Taxonomy" id="70415"/>
    <lineage>
        <taxon>Eukaryota</taxon>
        <taxon>Metazoa</taxon>
        <taxon>Ecdysozoa</taxon>
        <taxon>Nematoda</taxon>
        <taxon>Enoplea</taxon>
        <taxon>Dorylaimia</taxon>
        <taxon>Trichinellida</taxon>
        <taxon>Trichuridae</taxon>
        <taxon>Trichuris</taxon>
    </lineage>
</organism>
<evidence type="ECO:0000313" key="2">
    <source>
        <dbReference type="Proteomes" id="UP000046395"/>
    </source>
</evidence>
<keyword evidence="2" id="KW-1185">Reference proteome</keyword>
<evidence type="ECO:0000256" key="1">
    <source>
        <dbReference type="SAM" id="MobiDB-lite"/>
    </source>
</evidence>
<dbReference type="Proteomes" id="UP000046395">
    <property type="component" value="Unassembled WGS sequence"/>
</dbReference>
<dbReference type="WBParaSite" id="TMUE_2000006066.1">
    <property type="protein sequence ID" value="TMUE_2000006066.1"/>
    <property type="gene ID" value="WBGene00299450"/>
</dbReference>
<accession>A0A5S6QFB3</accession>